<sequence>MDLKETVDYLAEKLDLERSDSVREVGQSVVISGTNDRLSLPIL</sequence>
<dbReference type="Proteomes" id="UP000277326">
    <property type="component" value="Unassembled WGS sequence"/>
</dbReference>
<dbReference type="EMBL" id="REFS01000008">
    <property type="protein sequence ID" value="RMB11618.1"/>
    <property type="molecule type" value="Genomic_DNA"/>
</dbReference>
<reference evidence="1 2" key="1">
    <citation type="journal article" date="2015" name="Stand. Genomic Sci.">
        <title>Genomic Encyclopedia of Bacterial and Archaeal Type Strains, Phase III: the genomes of soil and plant-associated and newly described type strains.</title>
        <authorList>
            <person name="Whitman W.B."/>
            <person name="Woyke T."/>
            <person name="Klenk H.P."/>
            <person name="Zhou Y."/>
            <person name="Lilburn T.G."/>
            <person name="Beck B.J."/>
            <person name="De Vos P."/>
            <person name="Vandamme P."/>
            <person name="Eisen J.A."/>
            <person name="Garrity G."/>
            <person name="Hugenholtz P."/>
            <person name="Kyrpides N.C."/>
        </authorList>
    </citation>
    <scope>NUCLEOTIDE SEQUENCE [LARGE SCALE GENOMIC DNA]</scope>
    <source>
        <strain evidence="1 2">CGMCC 1.10124</strain>
    </source>
</reference>
<dbReference type="RefSeq" id="WP_277872154.1">
    <property type="nucleotide sequence ID" value="NZ_CP034145.1"/>
</dbReference>
<dbReference type="GeneID" id="80090986"/>
<name>A0A3M0CPL7_9EURY</name>
<accession>A0A3M0CPL7</accession>
<protein>
    <submittedName>
        <fullName evidence="1">Uncharacterized protein</fullName>
    </submittedName>
</protein>
<evidence type="ECO:0000313" key="1">
    <source>
        <dbReference type="EMBL" id="RMB11618.1"/>
    </source>
</evidence>
<dbReference type="AlphaFoldDB" id="A0A3M0CPL7"/>
<evidence type="ECO:0000313" key="2">
    <source>
        <dbReference type="Proteomes" id="UP000277326"/>
    </source>
</evidence>
<proteinExistence type="predicted"/>
<organism evidence="1 2">
    <name type="scientific">Haloplanus aerogenes</name>
    <dbReference type="NCBI Taxonomy" id="660522"/>
    <lineage>
        <taxon>Archaea</taxon>
        <taxon>Methanobacteriati</taxon>
        <taxon>Methanobacteriota</taxon>
        <taxon>Stenosarchaea group</taxon>
        <taxon>Halobacteria</taxon>
        <taxon>Halobacteriales</taxon>
        <taxon>Haloferacaceae</taxon>
        <taxon>Haloplanus</taxon>
    </lineage>
</organism>
<comment type="caution">
    <text evidence="1">The sequence shown here is derived from an EMBL/GenBank/DDBJ whole genome shotgun (WGS) entry which is preliminary data.</text>
</comment>
<gene>
    <name evidence="1" type="ORF">ATH50_3310</name>
</gene>